<dbReference type="GO" id="GO:0015920">
    <property type="term" value="P:lipopolysaccharide transport"/>
    <property type="evidence" value="ECO:0007669"/>
    <property type="project" value="TreeGrafter"/>
</dbReference>
<dbReference type="KEGG" id="agl:PYTT_0263"/>
<dbReference type="InterPro" id="IPR005495">
    <property type="entry name" value="LptG/LptF_permease"/>
</dbReference>
<evidence type="ECO:0000256" key="6">
    <source>
        <dbReference type="SAM" id="Phobius"/>
    </source>
</evidence>
<dbReference type="Proteomes" id="UP000176204">
    <property type="component" value="Chromosome I"/>
</dbReference>
<feature type="transmembrane region" description="Helical" evidence="6">
    <location>
        <begin position="12"/>
        <end position="33"/>
    </location>
</feature>
<evidence type="ECO:0000256" key="1">
    <source>
        <dbReference type="ARBA" id="ARBA00004651"/>
    </source>
</evidence>
<dbReference type="PANTHER" id="PTHR33529">
    <property type="entry name" value="SLR0882 PROTEIN-RELATED"/>
    <property type="match status" value="1"/>
</dbReference>
<evidence type="ECO:0000256" key="2">
    <source>
        <dbReference type="ARBA" id="ARBA00022475"/>
    </source>
</evidence>
<keyword evidence="8" id="KW-1185">Reference proteome</keyword>
<evidence type="ECO:0000256" key="5">
    <source>
        <dbReference type="ARBA" id="ARBA00023136"/>
    </source>
</evidence>
<dbReference type="GO" id="GO:0043190">
    <property type="term" value="C:ATP-binding cassette (ABC) transporter complex"/>
    <property type="evidence" value="ECO:0007669"/>
    <property type="project" value="TreeGrafter"/>
</dbReference>
<feature type="transmembrane region" description="Helical" evidence="6">
    <location>
        <begin position="53"/>
        <end position="79"/>
    </location>
</feature>
<keyword evidence="2" id="KW-1003">Cell membrane</keyword>
<feature type="transmembrane region" description="Helical" evidence="6">
    <location>
        <begin position="285"/>
        <end position="305"/>
    </location>
</feature>
<accession>A0A1C7PF40</accession>
<name>A0A1C7PF40_9BACT</name>
<evidence type="ECO:0000256" key="3">
    <source>
        <dbReference type="ARBA" id="ARBA00022692"/>
    </source>
</evidence>
<evidence type="ECO:0000313" key="7">
    <source>
        <dbReference type="EMBL" id="SEH72639.1"/>
    </source>
</evidence>
<dbReference type="STRING" id="1679444.PYTT_0263"/>
<comment type="subcellular location">
    <subcellularLocation>
        <location evidence="1">Cell membrane</location>
        <topology evidence="1">Multi-pass membrane protein</topology>
    </subcellularLocation>
</comment>
<feature type="transmembrane region" description="Helical" evidence="6">
    <location>
        <begin position="100"/>
        <end position="119"/>
    </location>
</feature>
<keyword evidence="4 6" id="KW-1133">Transmembrane helix</keyword>
<sequence length="368" mass="41386">MKILDRYILRQLIFVTLLGVVALSALLLLGELFKQLRPLLVESGAPPSIVLEFIFQVIPFSLTFSIPWGFLTAVLLVYGRLAADNELTSMRMAGLSLWRLSMPAIVFGIALSALCYYVNIEIAPKGKQAMADIVRRAAMNDPKSLLRPGQSITSFKNQQIFIDDGDEASRTLYGIHIYQLPKDGLTKMVVHAQKALVDFDEDHRILKLQMYDTFIEGQDKDGKDYSPFISEMPWEIQLPNSDTKKLKPNLYTNSEINALLNDPEQSAKLTTRQRLEFETEFPKRASFSVACIAFALIGVPLAVSARRRDTSTGFAMGILIASLYFVALVFSELSRKYAGPAPYWILWAPNIACLILAIELHRRARYRG</sequence>
<evidence type="ECO:0000313" key="8">
    <source>
        <dbReference type="Proteomes" id="UP000176204"/>
    </source>
</evidence>
<organism evidence="7 8">
    <name type="scientific">Akkermansia glycaniphila</name>
    <dbReference type="NCBI Taxonomy" id="1679444"/>
    <lineage>
        <taxon>Bacteria</taxon>
        <taxon>Pseudomonadati</taxon>
        <taxon>Verrucomicrobiota</taxon>
        <taxon>Verrucomicrobiia</taxon>
        <taxon>Verrucomicrobiales</taxon>
        <taxon>Akkermansiaceae</taxon>
        <taxon>Akkermansia</taxon>
    </lineage>
</organism>
<feature type="transmembrane region" description="Helical" evidence="6">
    <location>
        <begin position="312"/>
        <end position="331"/>
    </location>
</feature>
<evidence type="ECO:0000256" key="4">
    <source>
        <dbReference type="ARBA" id="ARBA00022989"/>
    </source>
</evidence>
<dbReference type="AlphaFoldDB" id="A0A1C7PF40"/>
<protein>
    <submittedName>
        <fullName evidence="7">Predicted permease yjgp/yjgq family</fullName>
    </submittedName>
</protein>
<gene>
    <name evidence="7" type="ORF">PYTT_0263</name>
</gene>
<feature type="transmembrane region" description="Helical" evidence="6">
    <location>
        <begin position="343"/>
        <end position="360"/>
    </location>
</feature>
<reference evidence="8" key="1">
    <citation type="submission" date="2016-09" db="EMBL/GenBank/DDBJ databases">
        <authorList>
            <person name="Koehorst J."/>
        </authorList>
    </citation>
    <scope>NUCLEOTIDE SEQUENCE [LARGE SCALE GENOMIC DNA]</scope>
</reference>
<keyword evidence="3 6" id="KW-0812">Transmembrane</keyword>
<dbReference type="PANTHER" id="PTHR33529:SF6">
    <property type="entry name" value="YJGP_YJGQ FAMILY PERMEASE"/>
    <property type="match status" value="1"/>
</dbReference>
<dbReference type="RefSeq" id="WP_067772603.1">
    <property type="nucleotide sequence ID" value="NZ_JACVVN010000002.1"/>
</dbReference>
<dbReference type="Pfam" id="PF03739">
    <property type="entry name" value="LptF_LptG"/>
    <property type="match status" value="1"/>
</dbReference>
<dbReference type="EMBL" id="LT629973">
    <property type="protein sequence ID" value="SEH72639.1"/>
    <property type="molecule type" value="Genomic_DNA"/>
</dbReference>
<proteinExistence type="predicted"/>
<keyword evidence="5 6" id="KW-0472">Membrane</keyword>